<feature type="transmembrane region" description="Helical" evidence="5">
    <location>
        <begin position="317"/>
        <end position="336"/>
    </location>
</feature>
<feature type="transmembrane region" description="Helical" evidence="5">
    <location>
        <begin position="62"/>
        <end position="86"/>
    </location>
</feature>
<evidence type="ECO:0000256" key="3">
    <source>
        <dbReference type="ARBA" id="ARBA00022989"/>
    </source>
</evidence>
<feature type="transmembrane region" description="Helical" evidence="5">
    <location>
        <begin position="37"/>
        <end position="56"/>
    </location>
</feature>
<feature type="transmembrane region" description="Helical" evidence="5">
    <location>
        <begin position="382"/>
        <end position="403"/>
    </location>
</feature>
<evidence type="ECO:0000313" key="6">
    <source>
        <dbReference type="EMBL" id="QCQ22664.1"/>
    </source>
</evidence>
<feature type="transmembrane region" description="Helical" evidence="5">
    <location>
        <begin position="132"/>
        <end position="156"/>
    </location>
</feature>
<accession>A0A4P8L4B6</accession>
<dbReference type="InterPro" id="IPR052556">
    <property type="entry name" value="PolySynth_Transporter"/>
</dbReference>
<dbReference type="Pfam" id="PF01943">
    <property type="entry name" value="Polysacc_synt"/>
    <property type="match status" value="1"/>
</dbReference>
<dbReference type="OrthoDB" id="5240734at2"/>
<proteinExistence type="predicted"/>
<evidence type="ECO:0000256" key="5">
    <source>
        <dbReference type="SAM" id="Phobius"/>
    </source>
</evidence>
<reference evidence="6 7" key="2">
    <citation type="submission" date="2019-05" db="EMBL/GenBank/DDBJ databases">
        <authorList>
            <person name="Suflita J.M."/>
            <person name="Marks C.R."/>
        </authorList>
    </citation>
    <scope>NUCLEOTIDE SEQUENCE [LARGE SCALE GENOMIC DNA]</scope>
    <source>
        <strain evidence="6 7">ALDC</strain>
    </source>
</reference>
<dbReference type="KEGG" id="dax:FDQ92_11085"/>
<keyword evidence="2 5" id="KW-0812">Transmembrane</keyword>
<dbReference type="GO" id="GO:0016020">
    <property type="term" value="C:membrane"/>
    <property type="evidence" value="ECO:0007669"/>
    <property type="project" value="UniProtKB-SubCell"/>
</dbReference>
<evidence type="ECO:0000256" key="4">
    <source>
        <dbReference type="ARBA" id="ARBA00023136"/>
    </source>
</evidence>
<dbReference type="PANTHER" id="PTHR43424">
    <property type="entry name" value="LOCUS PUTATIVE PROTEIN 1-RELATED"/>
    <property type="match status" value="1"/>
</dbReference>
<evidence type="ECO:0000256" key="2">
    <source>
        <dbReference type="ARBA" id="ARBA00022692"/>
    </source>
</evidence>
<dbReference type="AlphaFoldDB" id="A0A4P8L4B6"/>
<dbReference type="EMBL" id="CP040098">
    <property type="protein sequence ID" value="QCQ22664.1"/>
    <property type="molecule type" value="Genomic_DNA"/>
</dbReference>
<feature type="transmembrane region" description="Helical" evidence="5">
    <location>
        <begin position="98"/>
        <end position="120"/>
    </location>
</feature>
<feature type="transmembrane region" description="Helical" evidence="5">
    <location>
        <begin position="198"/>
        <end position="216"/>
    </location>
</feature>
<keyword evidence="4 5" id="KW-0472">Membrane</keyword>
<sequence>MVTCPFISNAWKGKRTNRAMWQPGRLAGDTARMGLGLGLRALGQALIFIIFARTLGVEDYGAFTALIALACFVGCFAGFGGHVLIVRDVAREPSSFPQAWGATLALLGLSTPLLMLVYLVLAWTLPIPSVPYSAVVAVGLGELIFGTTANAASYAYRGFQRMGRAARLQSTPVFFRLVAAAGFLLWSTTQPSVEPPLVLWSYCYAGASLVAAMYALRLIQQDLGKPSMPARSLLQKWFFDGLPFSIWGVGESLYGDADKFMLARMDSLTHAGSYAAGYRFSGMAFLPLHALLNAAAPRLFHIGIRGLQGTRRAVLPLAPWTLGYALAVGSALFLGAPWMARLLGGDYSHTIVTTRWLAWLPLATTPRLLMQYALATSGRQGTAMVAVVLGGGLNILLNCYWIPVWGWQGAALATYAAEAGMAVTMLVLLLNIPANATERIQPTGADQCLP</sequence>
<evidence type="ECO:0000256" key="1">
    <source>
        <dbReference type="ARBA" id="ARBA00004141"/>
    </source>
</evidence>
<gene>
    <name evidence="6" type="ORF">FDQ92_11085</name>
</gene>
<comment type="subcellular location">
    <subcellularLocation>
        <location evidence="1">Membrane</location>
        <topology evidence="1">Multi-pass membrane protein</topology>
    </subcellularLocation>
</comment>
<dbReference type="Proteomes" id="UP000298602">
    <property type="component" value="Chromosome"/>
</dbReference>
<feature type="transmembrane region" description="Helical" evidence="5">
    <location>
        <begin position="409"/>
        <end position="430"/>
    </location>
</feature>
<name>A0A4P8L4B6_9BACT</name>
<protein>
    <submittedName>
        <fullName evidence="6">Uncharacterized protein</fullName>
    </submittedName>
</protein>
<evidence type="ECO:0000313" key="7">
    <source>
        <dbReference type="Proteomes" id="UP000298602"/>
    </source>
</evidence>
<reference evidence="6 7" key="1">
    <citation type="submission" date="2019-05" db="EMBL/GenBank/DDBJ databases">
        <title>The Complete Genome Sequence of the n-alkane-degrading Desulfoglaeba alkanexedens ALDC reveals multiple alkylsuccinate synthase gene clusters.</title>
        <authorList>
            <person name="Callaghan A.V."/>
            <person name="Davidova I.A."/>
            <person name="Duncan K.E."/>
            <person name="Morris B."/>
            <person name="McInerney M.J."/>
        </authorList>
    </citation>
    <scope>NUCLEOTIDE SEQUENCE [LARGE SCALE GENOMIC DNA]</scope>
    <source>
        <strain evidence="6 7">ALDC</strain>
    </source>
</reference>
<keyword evidence="7" id="KW-1185">Reference proteome</keyword>
<feature type="transmembrane region" description="Helical" evidence="5">
    <location>
        <begin position="356"/>
        <end position="375"/>
    </location>
</feature>
<keyword evidence="3 5" id="KW-1133">Transmembrane helix</keyword>
<dbReference type="InterPro" id="IPR002797">
    <property type="entry name" value="Polysacc_synth"/>
</dbReference>
<feature type="transmembrane region" description="Helical" evidence="5">
    <location>
        <begin position="168"/>
        <end position="186"/>
    </location>
</feature>
<dbReference type="PANTHER" id="PTHR43424:SF1">
    <property type="entry name" value="LOCUS PUTATIVE PROTEIN 1-RELATED"/>
    <property type="match status" value="1"/>
</dbReference>
<organism evidence="6 7">
    <name type="scientific">Desulfoglaeba alkanexedens ALDC</name>
    <dbReference type="NCBI Taxonomy" id="980445"/>
    <lineage>
        <taxon>Bacteria</taxon>
        <taxon>Pseudomonadati</taxon>
        <taxon>Thermodesulfobacteriota</taxon>
        <taxon>Syntrophobacteria</taxon>
        <taxon>Syntrophobacterales</taxon>
        <taxon>Syntrophobacteraceae</taxon>
        <taxon>Desulfoglaeba</taxon>
    </lineage>
</organism>